<evidence type="ECO:0000256" key="10">
    <source>
        <dbReference type="ARBA" id="ARBA00023037"/>
    </source>
</evidence>
<keyword evidence="3 16" id="KW-0812">Transmembrane</keyword>
<evidence type="ECO:0000256" key="12">
    <source>
        <dbReference type="ARBA" id="ARBA00023157"/>
    </source>
</evidence>
<dbReference type="SMART" id="SM00327">
    <property type="entry name" value="VWA"/>
    <property type="match status" value="1"/>
</dbReference>
<evidence type="ECO:0000256" key="14">
    <source>
        <dbReference type="ARBA" id="ARBA00023180"/>
    </source>
</evidence>
<dbReference type="SUPFAM" id="SSF69179">
    <property type="entry name" value="Integrin domains"/>
    <property type="match status" value="3"/>
</dbReference>
<evidence type="ECO:0000256" key="11">
    <source>
        <dbReference type="ARBA" id="ARBA00023136"/>
    </source>
</evidence>
<dbReference type="GO" id="GO:0008305">
    <property type="term" value="C:integrin complex"/>
    <property type="evidence" value="ECO:0007669"/>
    <property type="project" value="InterPro"/>
</dbReference>
<dbReference type="InterPro" id="IPR013519">
    <property type="entry name" value="Int_alpha_beta-p"/>
</dbReference>
<keyword evidence="7" id="KW-0106">Calcium</keyword>
<dbReference type="Gene3D" id="1.20.5.930">
    <property type="entry name" value="Bicelle-embedded integrin alpha(iib) transmembrane segment"/>
    <property type="match status" value="1"/>
</dbReference>
<evidence type="ECO:0000256" key="5">
    <source>
        <dbReference type="ARBA" id="ARBA00022729"/>
    </source>
</evidence>
<feature type="repeat" description="FG-GAP" evidence="15">
    <location>
        <begin position="503"/>
        <end position="565"/>
    </location>
</feature>
<dbReference type="PANTHER" id="PTHR23220:SF26">
    <property type="entry name" value="INTEGRIN ALPHA-10"/>
    <property type="match status" value="1"/>
</dbReference>
<dbReference type="Proteomes" id="UP000291020">
    <property type="component" value="Unassembled WGS sequence"/>
</dbReference>
<evidence type="ECO:0000256" key="15">
    <source>
        <dbReference type="PROSITE-ProRule" id="PRU00803"/>
    </source>
</evidence>
<feature type="domain" description="VWFA" evidence="17">
    <location>
        <begin position="198"/>
        <end position="381"/>
    </location>
</feature>
<dbReference type="InterPro" id="IPR002035">
    <property type="entry name" value="VWF_A"/>
</dbReference>
<dbReference type="CDD" id="cd01469">
    <property type="entry name" value="vWA_integrins_alpha_subunit"/>
    <property type="match status" value="1"/>
</dbReference>
<dbReference type="InterPro" id="IPR013517">
    <property type="entry name" value="FG-GAP"/>
</dbReference>
<dbReference type="GO" id="GO:0033627">
    <property type="term" value="P:cell adhesion mediated by integrin"/>
    <property type="evidence" value="ECO:0007669"/>
    <property type="project" value="TreeGrafter"/>
</dbReference>
<reference evidence="19" key="1">
    <citation type="journal article" date="2017" name="PLoS ONE">
        <title>The Agassiz's desert tortoise genome provides a resource for the conservation of a threatened species.</title>
        <authorList>
            <person name="Tollis M."/>
            <person name="DeNardo D.F."/>
            <person name="Cornelius J.A."/>
            <person name="Dolby G.A."/>
            <person name="Edwards T."/>
            <person name="Henen B.T."/>
            <person name="Karl A.E."/>
            <person name="Murphy R.W."/>
            <person name="Kusumi K."/>
        </authorList>
    </citation>
    <scope>NUCLEOTIDE SEQUENCE [LARGE SCALE GENOMIC DNA]</scope>
</reference>
<dbReference type="Pfam" id="PF20805">
    <property type="entry name" value="Integrin_A_Ig_2"/>
    <property type="match status" value="1"/>
</dbReference>
<dbReference type="AlphaFoldDB" id="A0A452HEG6"/>
<dbReference type="Pfam" id="PF00092">
    <property type="entry name" value="VWA"/>
    <property type="match status" value="1"/>
</dbReference>
<sequence>QGTPWTAGCHCGALTQGTPWAAGCRGGALTQGTPWAAGCCRQHRLPLCLRLCRSFNIDVKRPQIFQGPPEAQFGYKVLQHEAGGEKWMLVGAPWDGTADNRKGDVYKCIMGARNTSACAKVNLGDMALRNVSTQIRNMHFGMTLLDNKENGFVACAPLWSQECGTSMFSTGICTRVDGSFQPTETIAPTAQRCSTYMDIVIVLDGSNSIYPWYEVQNFLSNILSKFFIDPNQIQVGVLQYGEKAVHEWTLRDYQTAEEVVEAAKNISRQEGRETRTAFAIHKACSEAFSPERGGREGATKLMIVVTDGESHDGDELPEALAECEKRNITRYAIAVLGHYMRRQQDPHSFISEIKYIASDPDEKYFFNVSDEAALNDIVDALGDRIFSLEGTHGYNESSFELEMSQIGFSAHLLEDGILFGTVGAYDWDGAVLKDSRHGQIIPPRKAFEKEFPLELKNHAAYLGYAVSSVQLRNKKCLYVAGAPRFKHKGKVILFEMSNSGRVIISQALTGEQIGSYFGSEVCPVDVNGDGITDVLLVAAPMYLGGQSKETGRVYIYKVGQVNYSACPTLLHGWVGGVCSRLNLAVLVGPPVANFPLTCQRIEASSLHPSLSYFGRSVDGQMDLDGDELVDLAVGAQGAAVVLRSRRIVQVNASLAVNPASINVLQKNCQRHGKDSLCITATVCFRATSRSPGQRDRHFGEWITYSMSLDDRKFGTRAVFDDTSQKLVQKRLRASVGRAACEPLPFHVIDTTDYLRPVSMTLKFALSDSDPGPVLDERSSTTVKKMIPFFKDCGEDNECVTDLVLQASTDLAGSRQKPHVIRKGKRKVLVDVVLENKKENAYNASLKFWFSKNLHFSSLSLKVKVECAAPSPHARACSVSYPVFRSLAKVSAAGALRVLALSEFVLLVKGPRACDSIEMNDTLHDNTVQPFAYELAPALCQLSNGIAPVSVQVQNLGCYTVRNLSVIMYLPAMAFRRSYFLSVTHIIADNVTCVMQNLTEATLRSQAGVIPIHPEDLLHADRLNCSNSWCQMVRCELEQLEKNMEVSIHLLRVIHNDFFRRAKFKTVKVVSTFAIVTEENSFLFLENSSLQTVLEIIQPKRIPISLWILIGSSIGGLLLLALIIFCLWKLGFFTHRKIQEEEKEQ</sequence>
<evidence type="ECO:0000259" key="17">
    <source>
        <dbReference type="PROSITE" id="PS50234"/>
    </source>
</evidence>
<evidence type="ECO:0000256" key="16">
    <source>
        <dbReference type="RuleBase" id="RU003762"/>
    </source>
</evidence>
<evidence type="ECO:0000256" key="7">
    <source>
        <dbReference type="ARBA" id="ARBA00022837"/>
    </source>
</evidence>
<dbReference type="GO" id="GO:0046872">
    <property type="term" value="F:metal ion binding"/>
    <property type="evidence" value="ECO:0007669"/>
    <property type="project" value="UniProtKB-KW"/>
</dbReference>
<dbReference type="Pfam" id="PF01839">
    <property type="entry name" value="FG-GAP"/>
    <property type="match status" value="1"/>
</dbReference>
<reference evidence="18" key="2">
    <citation type="submission" date="2025-08" db="UniProtKB">
        <authorList>
            <consortium name="Ensembl"/>
        </authorList>
    </citation>
    <scope>IDENTIFICATION</scope>
</reference>
<organism evidence="18 19">
    <name type="scientific">Gopherus agassizii</name>
    <name type="common">Agassiz's desert tortoise</name>
    <dbReference type="NCBI Taxonomy" id="38772"/>
    <lineage>
        <taxon>Eukaryota</taxon>
        <taxon>Metazoa</taxon>
        <taxon>Chordata</taxon>
        <taxon>Craniata</taxon>
        <taxon>Vertebrata</taxon>
        <taxon>Euteleostomi</taxon>
        <taxon>Archelosauria</taxon>
        <taxon>Testudinata</taxon>
        <taxon>Testudines</taxon>
        <taxon>Cryptodira</taxon>
        <taxon>Durocryptodira</taxon>
        <taxon>Testudinoidea</taxon>
        <taxon>Testudinidae</taxon>
        <taxon>Gopherus</taxon>
    </lineage>
</organism>
<keyword evidence="5" id="KW-0732">Signal</keyword>
<evidence type="ECO:0000256" key="13">
    <source>
        <dbReference type="ARBA" id="ARBA00023170"/>
    </source>
</evidence>
<feature type="repeat" description="FG-GAP" evidence="15">
    <location>
        <begin position="599"/>
        <end position="659"/>
    </location>
</feature>
<dbReference type="PROSITE" id="PS51470">
    <property type="entry name" value="FG_GAP"/>
    <property type="match status" value="3"/>
</dbReference>
<evidence type="ECO:0000256" key="9">
    <source>
        <dbReference type="ARBA" id="ARBA00022989"/>
    </source>
</evidence>
<evidence type="ECO:0000256" key="3">
    <source>
        <dbReference type="ARBA" id="ARBA00022692"/>
    </source>
</evidence>
<dbReference type="InterPro" id="IPR036465">
    <property type="entry name" value="vWFA_dom_sf"/>
</dbReference>
<dbReference type="InterPro" id="IPR000413">
    <property type="entry name" value="Integrin_alpha"/>
</dbReference>
<keyword evidence="10 16" id="KW-0401">Integrin</keyword>
<dbReference type="GO" id="GO:0005178">
    <property type="term" value="F:integrin binding"/>
    <property type="evidence" value="ECO:0007669"/>
    <property type="project" value="TreeGrafter"/>
</dbReference>
<evidence type="ECO:0000256" key="8">
    <source>
        <dbReference type="ARBA" id="ARBA00022889"/>
    </source>
</evidence>
<proteinExistence type="inferred from homology"/>
<dbReference type="Gene3D" id="2.60.40.1530">
    <property type="entry name" value="ntegrin, alpha v. Chain A, domain 4"/>
    <property type="match status" value="1"/>
</dbReference>
<dbReference type="PROSITE" id="PS50234">
    <property type="entry name" value="VWFA"/>
    <property type="match status" value="1"/>
</dbReference>
<feature type="repeat" description="FG-GAP" evidence="15">
    <location>
        <begin position="59"/>
        <end position="117"/>
    </location>
</feature>
<comment type="similarity">
    <text evidence="2 16">Belongs to the integrin alpha chain family.</text>
</comment>
<keyword evidence="8 16" id="KW-0130">Cell adhesion</keyword>
<dbReference type="SMART" id="SM00191">
    <property type="entry name" value="Int_alpha"/>
    <property type="match status" value="4"/>
</dbReference>
<keyword evidence="9 16" id="KW-1133">Transmembrane helix</keyword>
<dbReference type="InterPro" id="IPR013649">
    <property type="entry name" value="Integrin_alpha_Ig-like_1"/>
</dbReference>
<dbReference type="InterPro" id="IPR032695">
    <property type="entry name" value="Integrin_dom_sf"/>
</dbReference>
<dbReference type="GO" id="GO:0098609">
    <property type="term" value="P:cell-cell adhesion"/>
    <property type="evidence" value="ECO:0007669"/>
    <property type="project" value="TreeGrafter"/>
</dbReference>
<keyword evidence="13 16" id="KW-0675">Receptor</keyword>
<evidence type="ECO:0000256" key="4">
    <source>
        <dbReference type="ARBA" id="ARBA00022723"/>
    </source>
</evidence>
<accession>A0A452HEG6</accession>
<dbReference type="Pfam" id="PF08441">
    <property type="entry name" value="Integrin_A_Ig_1"/>
    <property type="match status" value="1"/>
</dbReference>
<keyword evidence="14" id="KW-0325">Glycoprotein</keyword>
<dbReference type="GO" id="GO:0007229">
    <property type="term" value="P:integrin-mediated signaling pathway"/>
    <property type="evidence" value="ECO:0007669"/>
    <property type="project" value="UniProtKB-KW"/>
</dbReference>
<dbReference type="Gene3D" id="2.130.10.130">
    <property type="entry name" value="Integrin alpha, N-terminal"/>
    <property type="match status" value="2"/>
</dbReference>
<dbReference type="Gene3D" id="2.60.40.1510">
    <property type="entry name" value="ntegrin, alpha v. Chain A, domain 3"/>
    <property type="match status" value="1"/>
</dbReference>
<evidence type="ECO:0000256" key="2">
    <source>
        <dbReference type="ARBA" id="ARBA00008054"/>
    </source>
</evidence>
<keyword evidence="4" id="KW-0479">Metal-binding</keyword>
<feature type="transmembrane region" description="Helical" evidence="16">
    <location>
        <begin position="1103"/>
        <end position="1127"/>
    </location>
</feature>
<dbReference type="PANTHER" id="PTHR23220">
    <property type="entry name" value="INTEGRIN ALPHA"/>
    <property type="match status" value="1"/>
</dbReference>
<dbReference type="Gene3D" id="3.40.50.410">
    <property type="entry name" value="von Willebrand factor, type A domain"/>
    <property type="match status" value="1"/>
</dbReference>
<keyword evidence="12" id="KW-1015">Disulfide bond</keyword>
<dbReference type="SUPFAM" id="SSF69318">
    <property type="entry name" value="Integrin alpha N-terminal domain"/>
    <property type="match status" value="1"/>
</dbReference>
<evidence type="ECO:0000256" key="6">
    <source>
        <dbReference type="ARBA" id="ARBA00022737"/>
    </source>
</evidence>
<comment type="subcellular location">
    <subcellularLocation>
        <location evidence="1 16">Membrane</location>
        <topology evidence="1 16">Single-pass type I membrane protein</topology>
    </subcellularLocation>
</comment>
<protein>
    <recommendedName>
        <fullName evidence="17">VWFA domain-containing protein</fullName>
    </recommendedName>
</protein>
<keyword evidence="6" id="KW-0677">Repeat</keyword>
<dbReference type="FunFam" id="1.20.5.930:FF:000005">
    <property type="entry name" value="Integrin, alpha 10"/>
    <property type="match status" value="1"/>
</dbReference>
<dbReference type="Ensembl" id="ENSGAGT00000015178.1">
    <property type="protein sequence ID" value="ENSGAGP00000013258.1"/>
    <property type="gene ID" value="ENSGAGG00000009983.1"/>
</dbReference>
<dbReference type="PRINTS" id="PR01185">
    <property type="entry name" value="INTEGRINA"/>
</dbReference>
<evidence type="ECO:0000313" key="18">
    <source>
        <dbReference type="Ensembl" id="ENSGAGP00000013258.1"/>
    </source>
</evidence>
<reference evidence="18" key="3">
    <citation type="submission" date="2025-09" db="UniProtKB">
        <authorList>
            <consortium name="Ensembl"/>
        </authorList>
    </citation>
    <scope>IDENTIFICATION</scope>
</reference>
<keyword evidence="19" id="KW-1185">Reference proteome</keyword>
<dbReference type="Gene3D" id="2.60.40.1460">
    <property type="entry name" value="Integrin domains. Chain A, domain 2"/>
    <property type="match status" value="1"/>
</dbReference>
<evidence type="ECO:0000313" key="19">
    <source>
        <dbReference type="Proteomes" id="UP000291020"/>
    </source>
</evidence>
<dbReference type="FunFam" id="2.130.10.130:FF:000004">
    <property type="entry name" value="Integrin subunit alpha 10"/>
    <property type="match status" value="1"/>
</dbReference>
<dbReference type="GO" id="GO:0007160">
    <property type="term" value="P:cell-matrix adhesion"/>
    <property type="evidence" value="ECO:0007669"/>
    <property type="project" value="TreeGrafter"/>
</dbReference>
<keyword evidence="11 16" id="KW-0472">Membrane</keyword>
<dbReference type="SUPFAM" id="SSF53300">
    <property type="entry name" value="vWA-like"/>
    <property type="match status" value="1"/>
</dbReference>
<dbReference type="PRINTS" id="PR00453">
    <property type="entry name" value="VWFADOMAIN"/>
</dbReference>
<name>A0A452HEG6_9SAUR</name>
<dbReference type="GO" id="GO:0009897">
    <property type="term" value="C:external side of plasma membrane"/>
    <property type="evidence" value="ECO:0007669"/>
    <property type="project" value="TreeGrafter"/>
</dbReference>
<dbReference type="InterPro" id="IPR028994">
    <property type="entry name" value="Integrin_alpha_N"/>
</dbReference>
<dbReference type="InterPro" id="IPR048285">
    <property type="entry name" value="Integrin_alpha_Ig-like_2"/>
</dbReference>
<dbReference type="FunFam" id="3.40.50.410:FF:000012">
    <property type="entry name" value="Integrin, alpha 10"/>
    <property type="match status" value="1"/>
</dbReference>
<evidence type="ECO:0000256" key="1">
    <source>
        <dbReference type="ARBA" id="ARBA00004479"/>
    </source>
</evidence>